<dbReference type="InterPro" id="IPR011551">
    <property type="entry name" value="NTP_PyrPHydrolase_MazG"/>
</dbReference>
<dbReference type="CDD" id="cd11528">
    <property type="entry name" value="NTP-PPase_MazG_Nterm"/>
    <property type="match status" value="1"/>
</dbReference>
<dbReference type="InterPro" id="IPR048015">
    <property type="entry name" value="NTP-PPase_MazG-like_N"/>
</dbReference>
<dbReference type="InterPro" id="IPR024180">
    <property type="entry name" value="Tetrapyrrole_Mease/MazG_pred"/>
</dbReference>
<feature type="domain" description="NTP pyrophosphohydrolase MazG-like" evidence="2">
    <location>
        <begin position="254"/>
        <end position="327"/>
    </location>
</feature>
<dbReference type="CDD" id="cd11723">
    <property type="entry name" value="YabN_N_like"/>
    <property type="match status" value="1"/>
</dbReference>
<evidence type="ECO:0000259" key="2">
    <source>
        <dbReference type="Pfam" id="PF03819"/>
    </source>
</evidence>
<dbReference type="NCBIfam" id="NF007113">
    <property type="entry name" value="PRK09562.1"/>
    <property type="match status" value="1"/>
</dbReference>
<keyword evidence="4" id="KW-1185">Reference proteome</keyword>
<dbReference type="InterPro" id="IPR035013">
    <property type="entry name" value="YabN_N"/>
</dbReference>
<dbReference type="SUPFAM" id="SSF53790">
    <property type="entry name" value="Tetrapyrrole methylase"/>
    <property type="match status" value="1"/>
</dbReference>
<organism evidence="3 4">
    <name type="scientific">Shouchella miscanthi</name>
    <dbReference type="NCBI Taxonomy" id="2598861"/>
    <lineage>
        <taxon>Bacteria</taxon>
        <taxon>Bacillati</taxon>
        <taxon>Bacillota</taxon>
        <taxon>Bacilli</taxon>
        <taxon>Bacillales</taxon>
        <taxon>Bacillaceae</taxon>
        <taxon>Shouchella</taxon>
    </lineage>
</organism>
<dbReference type="PANTHER" id="PTHR30522">
    <property type="entry name" value="NUCLEOSIDE TRIPHOSPHATE PYROPHOSPHOHYDROLASE"/>
    <property type="match status" value="1"/>
</dbReference>
<name>A0ABU6NF74_9BACI</name>
<dbReference type="InterPro" id="IPR000878">
    <property type="entry name" value="4pyrrol_Mease"/>
</dbReference>
<dbReference type="InterPro" id="IPR035996">
    <property type="entry name" value="4pyrrol_Methylase_sf"/>
</dbReference>
<evidence type="ECO:0000313" key="4">
    <source>
        <dbReference type="Proteomes" id="UP001341820"/>
    </source>
</evidence>
<dbReference type="EC" id="3.6.1.9" evidence="3"/>
<dbReference type="Proteomes" id="UP001341820">
    <property type="component" value="Unassembled WGS sequence"/>
</dbReference>
<dbReference type="SUPFAM" id="SSF101386">
    <property type="entry name" value="all-alpha NTP pyrophosphatases"/>
    <property type="match status" value="2"/>
</dbReference>
<evidence type="ECO:0000313" key="3">
    <source>
        <dbReference type="EMBL" id="MED4126839.1"/>
    </source>
</evidence>
<sequence>MGMIKVVGLGAGELDQMPLGVYRTLKGAPNVRVRTLDHPVVADLQQEGVTFESYDETYERFDSFEAVYKTIVNDLIDRAQVEDVVYAVPGHPFVAEKTVQLLQDSADHHQVKLEVVGGTSFLDQMYTSLRIDPIEGCQILDGTVLKQEEIQMRHHLIIVQVYDSLIASDVKLTLMESYPDDYEVTICTAAGTAEEELVRVPLYELDHQTEVNNLTAVYVPPVQDEKLLYKDIQYLKGVIARLRSPEGCPWDRKQTHQSLKRFLLEESYEVLEAIDQEDDEQLTEELGDVLLQVLLHAQIGEEAGYFQLADVIETLTEKMIRRHPHVFGDKSVQSAEDVTSVWEEVKRKEKADSNMSQPKRSISSFPSMLAAAETMQKDIAKTGFEYEAIEQVYDKVLEELNEVKAAEDLELEKEYGDLLLAVVSLGRFIKQSPEVSLHKALTTFLTRFEYVEAQAEKASMTIDDVNVTTLDAWWKEAKRLESDE</sequence>
<evidence type="ECO:0000259" key="1">
    <source>
        <dbReference type="Pfam" id="PF00590"/>
    </source>
</evidence>
<feature type="domain" description="Tetrapyrrole methylase" evidence="1">
    <location>
        <begin position="4"/>
        <end position="206"/>
    </location>
</feature>
<accession>A0ABU6NF74</accession>
<dbReference type="CDD" id="cd11529">
    <property type="entry name" value="NTP-PPase_MazG_Cterm"/>
    <property type="match status" value="1"/>
</dbReference>
<dbReference type="NCBIfam" id="TIGR00444">
    <property type="entry name" value="mazG"/>
    <property type="match status" value="1"/>
</dbReference>
<dbReference type="Gene3D" id="3.40.1010.10">
    <property type="entry name" value="Cobalt-precorrin-4 Transmethylase, Domain 1"/>
    <property type="match status" value="1"/>
</dbReference>
<dbReference type="Gene3D" id="1.10.287.1080">
    <property type="entry name" value="MazG-like"/>
    <property type="match status" value="2"/>
</dbReference>
<dbReference type="InterPro" id="IPR014777">
    <property type="entry name" value="4pyrrole_Mease_sub1"/>
</dbReference>
<dbReference type="EMBL" id="JAROAS010000003">
    <property type="protein sequence ID" value="MED4126839.1"/>
    <property type="molecule type" value="Genomic_DNA"/>
</dbReference>
<dbReference type="PANTHER" id="PTHR30522:SF0">
    <property type="entry name" value="NUCLEOSIDE TRIPHOSPHATE PYROPHOSPHOHYDROLASE"/>
    <property type="match status" value="1"/>
</dbReference>
<dbReference type="InterPro" id="IPR048011">
    <property type="entry name" value="NTP-PPase_MazG-like_C"/>
</dbReference>
<protein>
    <submittedName>
        <fullName evidence="3">Nucleoside triphosphate pyrophosphohydrolase</fullName>
        <ecNumber evidence="3">3.6.1.9</ecNumber>
    </submittedName>
</protein>
<dbReference type="Pfam" id="PF03819">
    <property type="entry name" value="MazG"/>
    <property type="match status" value="1"/>
</dbReference>
<comment type="caution">
    <text evidence="3">The sequence shown here is derived from an EMBL/GenBank/DDBJ whole genome shotgun (WGS) entry which is preliminary data.</text>
</comment>
<keyword evidence="3" id="KW-0378">Hydrolase</keyword>
<dbReference type="Pfam" id="PF00590">
    <property type="entry name" value="TP_methylase"/>
    <property type="match status" value="1"/>
</dbReference>
<proteinExistence type="predicted"/>
<reference evidence="3 4" key="1">
    <citation type="submission" date="2023-03" db="EMBL/GenBank/DDBJ databases">
        <title>Bacillus Genome Sequencing.</title>
        <authorList>
            <person name="Dunlap C."/>
        </authorList>
    </citation>
    <scope>NUCLEOTIDE SEQUENCE [LARGE SCALE GENOMIC DNA]</scope>
    <source>
        <strain evidence="3 4">B-4107</strain>
    </source>
</reference>
<dbReference type="PIRSF" id="PIRSF002845">
    <property type="entry name" value="Ttrprl_mtas_MazG"/>
    <property type="match status" value="1"/>
</dbReference>
<gene>
    <name evidence="3" type="primary">mazG</name>
    <name evidence="3" type="ORF">P5F74_01705</name>
</gene>
<dbReference type="InterPro" id="IPR004518">
    <property type="entry name" value="MazG-like_dom"/>
</dbReference>
<dbReference type="GO" id="GO:0047429">
    <property type="term" value="F:nucleoside triphosphate diphosphatase activity"/>
    <property type="evidence" value="ECO:0007669"/>
    <property type="project" value="UniProtKB-EC"/>
</dbReference>